<feature type="domain" description="HIT-type" evidence="6">
    <location>
        <begin position="223"/>
        <end position="255"/>
    </location>
</feature>
<evidence type="ECO:0000256" key="5">
    <source>
        <dbReference type="SAM" id="MobiDB-lite"/>
    </source>
</evidence>
<reference evidence="8" key="3">
    <citation type="journal article" date="2010" name="Genome Res.">
        <title>Population genomic sequencing of Coccidioides fungi reveals recent hybridization and transposon control.</title>
        <authorList>
            <person name="Neafsey D.E."/>
            <person name="Barker B.M."/>
            <person name="Sharpton T.J."/>
            <person name="Stajich J.E."/>
            <person name="Park D.J."/>
            <person name="Whiston E."/>
            <person name="Hung C.-Y."/>
            <person name="McMahan C."/>
            <person name="White J."/>
            <person name="Sykes S."/>
            <person name="Heiman D."/>
            <person name="Young S."/>
            <person name="Zeng Q."/>
            <person name="Abouelleil A."/>
            <person name="Aftuck L."/>
            <person name="Bessette D."/>
            <person name="Brown A."/>
            <person name="FitzGerald M."/>
            <person name="Lui A."/>
            <person name="Macdonald J.P."/>
            <person name="Priest M."/>
            <person name="Orbach M.J."/>
            <person name="Galgiani J.N."/>
            <person name="Kirkland T.N."/>
            <person name="Cole G.T."/>
            <person name="Birren B.W."/>
            <person name="Henn M.R."/>
            <person name="Taylor J.W."/>
            <person name="Rounsley S.D."/>
        </authorList>
    </citation>
    <scope>NUCLEOTIDE SEQUENCE [LARGE SCALE GENOMIC DNA]</scope>
    <source>
        <strain evidence="8">RMSCC 3488</strain>
    </source>
</reference>
<dbReference type="CDD" id="cd21437">
    <property type="entry name" value="zf-HIT_ZNHIT1_like"/>
    <property type="match status" value="1"/>
</dbReference>
<evidence type="ECO:0000256" key="4">
    <source>
        <dbReference type="PROSITE-ProRule" id="PRU00453"/>
    </source>
</evidence>
<feature type="region of interest" description="Disordered" evidence="5">
    <location>
        <begin position="25"/>
        <end position="102"/>
    </location>
</feature>
<dbReference type="OrthoDB" id="74807at2759"/>
<evidence type="ECO:0000256" key="2">
    <source>
        <dbReference type="ARBA" id="ARBA00022771"/>
    </source>
</evidence>
<evidence type="ECO:0000256" key="3">
    <source>
        <dbReference type="ARBA" id="ARBA00022833"/>
    </source>
</evidence>
<dbReference type="EMBL" id="DS268109">
    <property type="protein sequence ID" value="KMM65457.1"/>
    <property type="molecule type" value="Genomic_DNA"/>
</dbReference>
<name>A0A0J6I2A2_COCPO</name>
<dbReference type="PANTHER" id="PTHR13093">
    <property type="entry name" value="ZINC FINGER HIT DOMAIN CONTAINING PROTEIN 1"/>
    <property type="match status" value="1"/>
</dbReference>
<dbReference type="Pfam" id="PF04438">
    <property type="entry name" value="zf-HIT"/>
    <property type="match status" value="1"/>
</dbReference>
<protein>
    <recommendedName>
        <fullName evidence="6">HIT-type domain-containing protein</fullName>
    </recommendedName>
</protein>
<feature type="compositionally biased region" description="Low complexity" evidence="5">
    <location>
        <begin position="91"/>
        <end position="100"/>
    </location>
</feature>
<sequence>MSHLIEVLPTGTSHTSAPGWAYVPDIRPDIPRQGRATTAGRKRGVRDSAIGRGDISSKQQNAILRRLAELDRDNPKEVHIPIPTKQKDSSSRGSRGKTTSNVRRILMSQKAFKNYLDDEEAAVLLAPTTAPRPNAPRAGKTPPTSSKTTPKISKQPRPDPPEPVVSQLITSEFDNDPLLRSYIPSAPSERIVQALLSEPPLTYKTSRATFPDELNRKRPRQFCGICGYWGKLKCIRCQARVCGLECQRTHDETACGRIFA</sequence>
<dbReference type="SUPFAM" id="SSF144232">
    <property type="entry name" value="HIT/MYND zinc finger-like"/>
    <property type="match status" value="1"/>
</dbReference>
<dbReference type="GO" id="GO:0008270">
    <property type="term" value="F:zinc ion binding"/>
    <property type="evidence" value="ECO:0007669"/>
    <property type="project" value="UniProtKB-UniRule"/>
</dbReference>
<dbReference type="GO" id="GO:0006338">
    <property type="term" value="P:chromatin remodeling"/>
    <property type="evidence" value="ECO:0007669"/>
    <property type="project" value="InterPro"/>
</dbReference>
<evidence type="ECO:0000313" key="8">
    <source>
        <dbReference type="Proteomes" id="UP000054567"/>
    </source>
</evidence>
<evidence type="ECO:0000313" key="7">
    <source>
        <dbReference type="EMBL" id="KMM65457.1"/>
    </source>
</evidence>
<proteinExistence type="predicted"/>
<reference evidence="8" key="2">
    <citation type="journal article" date="2009" name="Genome Res.">
        <title>Comparative genomic analyses of the human fungal pathogens Coccidioides and their relatives.</title>
        <authorList>
            <person name="Sharpton T.J."/>
            <person name="Stajich J.E."/>
            <person name="Rounsley S.D."/>
            <person name="Gardner M.J."/>
            <person name="Wortman J.R."/>
            <person name="Jordar V.S."/>
            <person name="Maiti R."/>
            <person name="Kodira C.D."/>
            <person name="Neafsey D.E."/>
            <person name="Zeng Q."/>
            <person name="Hung C.-Y."/>
            <person name="McMahan C."/>
            <person name="Muszewska A."/>
            <person name="Grynberg M."/>
            <person name="Mandel M.A."/>
            <person name="Kellner E.M."/>
            <person name="Barker B.M."/>
            <person name="Galgiani J.N."/>
            <person name="Orbach M.J."/>
            <person name="Kirkland T.N."/>
            <person name="Cole G.T."/>
            <person name="Henn M.R."/>
            <person name="Birren B.W."/>
            <person name="Taylor J.W."/>
        </authorList>
    </citation>
    <scope>NUCLEOTIDE SEQUENCE [LARGE SCALE GENOMIC DNA]</scope>
    <source>
        <strain evidence="8">RMSCC 3488</strain>
    </source>
</reference>
<reference evidence="7 8" key="1">
    <citation type="submission" date="2007-06" db="EMBL/GenBank/DDBJ databases">
        <title>The Genome Sequence of Coccidioides posadasii RMSCC_3488.</title>
        <authorList>
            <consortium name="Coccidioides Genome Resources Consortium"/>
            <consortium name="The Broad Institute Genome Sequencing Platform"/>
            <person name="Henn M.R."/>
            <person name="Sykes S."/>
            <person name="Young S."/>
            <person name="Jaffe D."/>
            <person name="Berlin A."/>
            <person name="Alvarez P."/>
            <person name="Butler J."/>
            <person name="Gnerre S."/>
            <person name="Grabherr M."/>
            <person name="Mauceli E."/>
            <person name="Brockman W."/>
            <person name="Kodira C."/>
            <person name="Alvarado L."/>
            <person name="Zeng Q."/>
            <person name="Crawford M."/>
            <person name="Antoine C."/>
            <person name="Devon K."/>
            <person name="Galgiani J."/>
            <person name="Orsborn K."/>
            <person name="Lewis M.L."/>
            <person name="Nusbaum C."/>
            <person name="Galagan J."/>
            <person name="Birren B."/>
        </authorList>
    </citation>
    <scope>NUCLEOTIDE SEQUENCE [LARGE SCALE GENOMIC DNA]</scope>
    <source>
        <strain evidence="7 8">RMSCC 3488</strain>
    </source>
</reference>
<dbReference type="InterPro" id="IPR039723">
    <property type="entry name" value="Vps71/ZNHIT1"/>
</dbReference>
<dbReference type="AlphaFoldDB" id="A0A0J6I2A2"/>
<evidence type="ECO:0000256" key="1">
    <source>
        <dbReference type="ARBA" id="ARBA00022723"/>
    </source>
</evidence>
<keyword evidence="2 4" id="KW-0863">Zinc-finger</keyword>
<gene>
    <name evidence="7" type="ORF">CPAG_01808</name>
</gene>
<feature type="region of interest" description="Disordered" evidence="5">
    <location>
        <begin position="1"/>
        <end position="20"/>
    </location>
</feature>
<dbReference type="InterPro" id="IPR007529">
    <property type="entry name" value="Znf_HIT"/>
</dbReference>
<keyword evidence="3" id="KW-0862">Zinc</keyword>
<keyword evidence="1" id="KW-0479">Metal-binding</keyword>
<evidence type="ECO:0000259" key="6">
    <source>
        <dbReference type="PROSITE" id="PS51083"/>
    </source>
</evidence>
<feature type="compositionally biased region" description="Low complexity" evidence="5">
    <location>
        <begin position="126"/>
        <end position="155"/>
    </location>
</feature>
<organism evidence="7 8">
    <name type="scientific">Coccidioides posadasii RMSCC 3488</name>
    <dbReference type="NCBI Taxonomy" id="454284"/>
    <lineage>
        <taxon>Eukaryota</taxon>
        <taxon>Fungi</taxon>
        <taxon>Dikarya</taxon>
        <taxon>Ascomycota</taxon>
        <taxon>Pezizomycotina</taxon>
        <taxon>Eurotiomycetes</taxon>
        <taxon>Eurotiomycetidae</taxon>
        <taxon>Onygenales</taxon>
        <taxon>Onygenaceae</taxon>
        <taxon>Coccidioides</taxon>
    </lineage>
</organism>
<feature type="compositionally biased region" description="Basic and acidic residues" evidence="5">
    <location>
        <begin position="66"/>
        <end position="90"/>
    </location>
</feature>
<dbReference type="Proteomes" id="UP000054567">
    <property type="component" value="Unassembled WGS sequence"/>
</dbReference>
<dbReference type="VEuPathDB" id="FungiDB:CPAG_01808"/>
<dbReference type="GO" id="GO:0005634">
    <property type="term" value="C:nucleus"/>
    <property type="evidence" value="ECO:0007669"/>
    <property type="project" value="UniProtKB-ARBA"/>
</dbReference>
<accession>A0A0J6I2A2</accession>
<dbReference type="PROSITE" id="PS51083">
    <property type="entry name" value="ZF_HIT"/>
    <property type="match status" value="1"/>
</dbReference>
<feature type="region of interest" description="Disordered" evidence="5">
    <location>
        <begin position="126"/>
        <end position="162"/>
    </location>
</feature>